<feature type="region of interest" description="Disordered" evidence="1">
    <location>
        <begin position="168"/>
        <end position="194"/>
    </location>
</feature>
<evidence type="ECO:0000313" key="3">
    <source>
        <dbReference type="RefSeq" id="XP_031387133.1"/>
    </source>
</evidence>
<dbReference type="RefSeq" id="XP_031387133.1">
    <property type="nucleotide sequence ID" value="XM_031531273.1"/>
</dbReference>
<protein>
    <submittedName>
        <fullName evidence="3">Wiskott-Aldrich syndrome protein family member 1-like</fullName>
    </submittedName>
</protein>
<reference evidence="3" key="2">
    <citation type="submission" date="2025-08" db="UniProtKB">
        <authorList>
            <consortium name="RefSeq"/>
        </authorList>
    </citation>
    <scope>IDENTIFICATION</scope>
    <source>
        <tissue evidence="3">Leaf</tissue>
    </source>
</reference>
<proteinExistence type="predicted"/>
<name>A0A6P8D708_PUNGR</name>
<accession>A0A6P8D708</accession>
<reference evidence="2" key="1">
    <citation type="journal article" date="2020" name="Plant Biotechnol. J.">
        <title>The pomegranate (Punica granatum L.) draft genome dissects genetic divergence between soft- and hard-seeded cultivars.</title>
        <authorList>
            <person name="Luo X."/>
            <person name="Li H."/>
            <person name="Wu Z."/>
            <person name="Yao W."/>
            <person name="Zhao P."/>
            <person name="Cao D."/>
            <person name="Yu H."/>
            <person name="Li K."/>
            <person name="Poudel K."/>
            <person name="Zhao D."/>
            <person name="Zhang F."/>
            <person name="Xia X."/>
            <person name="Chen L."/>
            <person name="Wang Q."/>
            <person name="Jing D."/>
            <person name="Cao S."/>
        </authorList>
    </citation>
    <scope>NUCLEOTIDE SEQUENCE [LARGE SCALE GENOMIC DNA]</scope>
    <source>
        <strain evidence="2">cv. Tunisia</strain>
    </source>
</reference>
<evidence type="ECO:0000256" key="1">
    <source>
        <dbReference type="SAM" id="MobiDB-lite"/>
    </source>
</evidence>
<organism evidence="2 3">
    <name type="scientific">Punica granatum</name>
    <name type="common">Pomegranate</name>
    <dbReference type="NCBI Taxonomy" id="22663"/>
    <lineage>
        <taxon>Eukaryota</taxon>
        <taxon>Viridiplantae</taxon>
        <taxon>Streptophyta</taxon>
        <taxon>Embryophyta</taxon>
        <taxon>Tracheophyta</taxon>
        <taxon>Spermatophyta</taxon>
        <taxon>Magnoliopsida</taxon>
        <taxon>eudicotyledons</taxon>
        <taxon>Gunneridae</taxon>
        <taxon>Pentapetalae</taxon>
        <taxon>rosids</taxon>
        <taxon>malvids</taxon>
        <taxon>Myrtales</taxon>
        <taxon>Lythraceae</taxon>
        <taxon>Punica</taxon>
    </lineage>
</organism>
<evidence type="ECO:0000313" key="2">
    <source>
        <dbReference type="Proteomes" id="UP000515151"/>
    </source>
</evidence>
<gene>
    <name evidence="3" type="primary">LOC116200426</name>
</gene>
<keyword evidence="2" id="KW-1185">Reference proteome</keyword>
<dbReference type="AlphaFoldDB" id="A0A6P8D708"/>
<dbReference type="Proteomes" id="UP000515151">
    <property type="component" value="Chromosome 3"/>
</dbReference>
<dbReference type="GeneID" id="116200426"/>
<sequence>MPSNFIDPVRFTVLEGMVNQLAANMNTNMAKLMGMLRDQNRASSSYTPPPEHRATVDPNPVVPRIYVTDSEDVSFFATTYMLAVYPVNDPLPPPLAPTTVPLPPAAFLSADSVMHTLPPLTIPAQPPIYIMPPPTVHPIISAQVPTPTMDHFSFQTPQPQISFSYPAPPPLNIPPSELGTPTQAAPAAPSKNIPLEAETQQERRIRRMEETIRALQAGTTRINYGDFN</sequence>